<dbReference type="InterPro" id="IPR044861">
    <property type="entry name" value="IPNS-like_FE2OG_OXY"/>
</dbReference>
<feature type="domain" description="Fe2OG dioxygenase" evidence="6">
    <location>
        <begin position="553"/>
        <end position="648"/>
    </location>
</feature>
<comment type="caution">
    <text evidence="7">The sequence shown here is derived from an EMBL/GenBank/DDBJ whole genome shotgun (WGS) entry which is preliminary data.</text>
</comment>
<dbReference type="Gene3D" id="2.60.120.330">
    <property type="entry name" value="B-lactam Antibiotic, Isopenicillin N Synthase, Chain"/>
    <property type="match status" value="2"/>
</dbReference>
<accession>A0A9Q0JMW8</accession>
<evidence type="ECO:0000313" key="8">
    <source>
        <dbReference type="Proteomes" id="UP001141552"/>
    </source>
</evidence>
<evidence type="ECO:0000256" key="1">
    <source>
        <dbReference type="ARBA" id="ARBA00001962"/>
    </source>
</evidence>
<evidence type="ECO:0000259" key="6">
    <source>
        <dbReference type="PROSITE" id="PS51471"/>
    </source>
</evidence>
<evidence type="ECO:0000256" key="2">
    <source>
        <dbReference type="ARBA" id="ARBA00008056"/>
    </source>
</evidence>
<dbReference type="FunFam" id="2.60.120.330:FF:000026">
    <property type="entry name" value="DIBOA-glucoside dioxygenase BX6"/>
    <property type="match status" value="1"/>
</dbReference>
<comment type="similarity">
    <text evidence="2">Belongs to the iron/ascorbate-dependent oxidoreductase family.</text>
</comment>
<evidence type="ECO:0000256" key="4">
    <source>
        <dbReference type="ARBA" id="ARBA00023002"/>
    </source>
</evidence>
<organism evidence="7 8">
    <name type="scientific">Turnera subulata</name>
    <dbReference type="NCBI Taxonomy" id="218843"/>
    <lineage>
        <taxon>Eukaryota</taxon>
        <taxon>Viridiplantae</taxon>
        <taxon>Streptophyta</taxon>
        <taxon>Embryophyta</taxon>
        <taxon>Tracheophyta</taxon>
        <taxon>Spermatophyta</taxon>
        <taxon>Magnoliopsida</taxon>
        <taxon>eudicotyledons</taxon>
        <taxon>Gunneridae</taxon>
        <taxon>Pentapetalae</taxon>
        <taxon>rosids</taxon>
        <taxon>fabids</taxon>
        <taxon>Malpighiales</taxon>
        <taxon>Passifloraceae</taxon>
        <taxon>Turnera</taxon>
    </lineage>
</organism>
<keyword evidence="8" id="KW-1185">Reference proteome</keyword>
<reference evidence="7" key="2">
    <citation type="journal article" date="2023" name="Plants (Basel)">
        <title>Annotation of the Turnera subulata (Passifloraceae) Draft Genome Reveals the S-Locus Evolved after the Divergence of Turneroideae from Passifloroideae in a Stepwise Manner.</title>
        <authorList>
            <person name="Henning P.M."/>
            <person name="Roalson E.H."/>
            <person name="Mir W."/>
            <person name="McCubbin A.G."/>
            <person name="Shore J.S."/>
        </authorList>
    </citation>
    <scope>NUCLEOTIDE SEQUENCE</scope>
    <source>
        <strain evidence="7">F60SS</strain>
    </source>
</reference>
<dbReference type="GO" id="GO:0051213">
    <property type="term" value="F:dioxygenase activity"/>
    <property type="evidence" value="ECO:0007669"/>
    <property type="project" value="UniProtKB-ARBA"/>
</dbReference>
<dbReference type="AlphaFoldDB" id="A0A9Q0JMW8"/>
<proteinExistence type="inferred from homology"/>
<dbReference type="InterPro" id="IPR005123">
    <property type="entry name" value="Oxoglu/Fe-dep_dioxygenase_dom"/>
</dbReference>
<keyword evidence="5" id="KW-0408">Iron</keyword>
<dbReference type="InterPro" id="IPR026992">
    <property type="entry name" value="DIOX_N"/>
</dbReference>
<feature type="non-terminal residue" evidence="7">
    <location>
        <position position="1"/>
    </location>
</feature>
<protein>
    <recommendedName>
        <fullName evidence="6">Fe2OG dioxygenase domain-containing protein</fullName>
    </recommendedName>
</protein>
<dbReference type="SUPFAM" id="SSF51197">
    <property type="entry name" value="Clavaminate synthase-like"/>
    <property type="match status" value="2"/>
</dbReference>
<dbReference type="InterPro" id="IPR027443">
    <property type="entry name" value="IPNS-like_sf"/>
</dbReference>
<dbReference type="PROSITE" id="PS51471">
    <property type="entry name" value="FE2OG_OXY"/>
    <property type="match status" value="2"/>
</dbReference>
<dbReference type="OrthoDB" id="288590at2759"/>
<evidence type="ECO:0000256" key="5">
    <source>
        <dbReference type="ARBA" id="ARBA00023004"/>
    </source>
</evidence>
<comment type="cofactor">
    <cofactor evidence="1">
        <name>Fe cation</name>
        <dbReference type="ChEBI" id="CHEBI:24875"/>
    </cofactor>
</comment>
<keyword evidence="3" id="KW-0479">Metal-binding</keyword>
<dbReference type="EMBL" id="JAKUCV010001126">
    <property type="protein sequence ID" value="KAJ4847559.1"/>
    <property type="molecule type" value="Genomic_DNA"/>
</dbReference>
<evidence type="ECO:0000256" key="3">
    <source>
        <dbReference type="ARBA" id="ARBA00022723"/>
    </source>
</evidence>
<dbReference type="Pfam" id="PF14226">
    <property type="entry name" value="DIOX_N"/>
    <property type="match status" value="2"/>
</dbReference>
<feature type="domain" description="Fe2OG dioxygenase" evidence="6">
    <location>
        <begin position="201"/>
        <end position="303"/>
    </location>
</feature>
<sequence length="699" mass="79326">QGFLSKKVTMTEEEICKPLTTQKLALKDLLMLGSQKSLKFSLIHLKLLVSIPVIDLEGIYNDPKTRKEIVDGVRDAAETWGFFQVINHGISTSVMEDMKEGALRFFEQDTEIKKTFYTRDVSRKFIYNSNFNLYKSRVANWRDTFVSSMAPHPPKPEELPEACRDIMVEYSKQVIKLAITLFGLLSEALGLKTKHLEEMGCGEGLSFISQYYPPCPEPELTLGTRNHTDNDFITVLLQDQIGGLQILHQNQWVDVPPVPGALVINIGDIMQLISNDRFKSVEHRVLANKAVSRISVACFFTTSYQKTSKLYGPIKELLSETNPPVYRETTIRELMAVINSAGIQVQESDYDRKRDLQAFDDTKAGVKGLVDAGVTRVPHIFIRPPKDSDNNITTSKNPVTVSIPVIDLEGIHGDPITRKEVVDRVRNASETWGFFQVVNHGIPVSIVEEMIAGVRRFFEQDTEVKKRFYTRDVTKKFVYNSNFDLHTAPVANWRDTFFSYMAPYLPKPEELPEACRDIMQEYSKQVMMLGSCLFGLLSESLGLKTDHLEKMDCAEGLAFISHYYPACPEPELTLGTSKHSDNDFLTGSKCFIRIAGLIFLPFLEPLLSILEISCRQLISNDKFKSVEHRVLANRDGPRISVACFFSTSFQPSSKLYGPIKELLSGEKPPIYRETTINEYLTYFYRHGLDGTSPLRHFKL</sequence>
<dbReference type="PANTHER" id="PTHR10209:SF859">
    <property type="entry name" value="OS03G0690500 PROTEIN"/>
    <property type="match status" value="1"/>
</dbReference>
<dbReference type="Proteomes" id="UP001141552">
    <property type="component" value="Unassembled WGS sequence"/>
</dbReference>
<reference evidence="7" key="1">
    <citation type="submission" date="2022-02" db="EMBL/GenBank/DDBJ databases">
        <authorList>
            <person name="Henning P.M."/>
            <person name="McCubbin A.G."/>
            <person name="Shore J.S."/>
        </authorList>
    </citation>
    <scope>NUCLEOTIDE SEQUENCE</scope>
    <source>
        <strain evidence="7">F60SS</strain>
        <tissue evidence="7">Leaves</tissue>
    </source>
</reference>
<keyword evidence="4" id="KW-0560">Oxidoreductase</keyword>
<dbReference type="Pfam" id="PF03171">
    <property type="entry name" value="2OG-FeII_Oxy"/>
    <property type="match status" value="2"/>
</dbReference>
<dbReference type="FunFam" id="2.60.120.330:FF:000005">
    <property type="entry name" value="1-aminocyclopropane-1-carboxylate oxidase homolog 1"/>
    <property type="match status" value="1"/>
</dbReference>
<evidence type="ECO:0000313" key="7">
    <source>
        <dbReference type="EMBL" id="KAJ4847559.1"/>
    </source>
</evidence>
<name>A0A9Q0JMW8_9ROSI</name>
<dbReference type="PANTHER" id="PTHR10209">
    <property type="entry name" value="OXIDOREDUCTASE, 2OG-FE II OXYGENASE FAMILY PROTEIN"/>
    <property type="match status" value="1"/>
</dbReference>
<gene>
    <name evidence="7" type="ORF">Tsubulata_015374</name>
</gene>
<dbReference type="GO" id="GO:0046872">
    <property type="term" value="F:metal ion binding"/>
    <property type="evidence" value="ECO:0007669"/>
    <property type="project" value="UniProtKB-KW"/>
</dbReference>